<evidence type="ECO:0000313" key="11">
    <source>
        <dbReference type="EMBL" id="MEN1761172.1"/>
    </source>
</evidence>
<dbReference type="InterPro" id="IPR001328">
    <property type="entry name" value="Pept_tRNA_hydro"/>
</dbReference>
<proteinExistence type="inferred from homology"/>
<dbReference type="SUPFAM" id="SSF53178">
    <property type="entry name" value="Peptidyl-tRNA hydrolase-like"/>
    <property type="match status" value="1"/>
</dbReference>
<evidence type="ECO:0000256" key="6">
    <source>
        <dbReference type="ARBA" id="ARBA00050038"/>
    </source>
</evidence>
<feature type="binding site" evidence="7">
    <location>
        <position position="66"/>
    </location>
    <ligand>
        <name>tRNA</name>
        <dbReference type="ChEBI" id="CHEBI:17843"/>
    </ligand>
</feature>
<evidence type="ECO:0000256" key="5">
    <source>
        <dbReference type="ARBA" id="ARBA00038063"/>
    </source>
</evidence>
<reference evidence="11 12" key="1">
    <citation type="submission" date="2024-04" db="EMBL/GenBank/DDBJ databases">
        <title>Genome sequencing and metabolic network reconstruction of aminoacids and betaine degradation by Anoxynatronum sibiricum.</title>
        <authorList>
            <person name="Detkova E.N."/>
            <person name="Boltjanskaja Y.V."/>
            <person name="Mardanov A.V."/>
            <person name="Kevbrin V."/>
        </authorList>
    </citation>
    <scope>NUCLEOTIDE SEQUENCE [LARGE SCALE GENOMIC DNA]</scope>
    <source>
        <strain evidence="11 12">Z-7981</strain>
    </source>
</reference>
<comment type="catalytic activity">
    <reaction evidence="7 8">
        <text>an N-acyl-L-alpha-aminoacyl-tRNA + H2O = an N-acyl-L-amino acid + a tRNA + H(+)</text>
        <dbReference type="Rhea" id="RHEA:54448"/>
        <dbReference type="Rhea" id="RHEA-COMP:10123"/>
        <dbReference type="Rhea" id="RHEA-COMP:13883"/>
        <dbReference type="ChEBI" id="CHEBI:15377"/>
        <dbReference type="ChEBI" id="CHEBI:15378"/>
        <dbReference type="ChEBI" id="CHEBI:59874"/>
        <dbReference type="ChEBI" id="CHEBI:78442"/>
        <dbReference type="ChEBI" id="CHEBI:138191"/>
        <dbReference type="EC" id="3.1.1.29"/>
    </reaction>
</comment>
<organism evidence="11 12">
    <name type="scientific">Anoxynatronum sibiricum</name>
    <dbReference type="NCBI Taxonomy" id="210623"/>
    <lineage>
        <taxon>Bacteria</taxon>
        <taxon>Bacillati</taxon>
        <taxon>Bacillota</taxon>
        <taxon>Clostridia</taxon>
        <taxon>Eubacteriales</taxon>
        <taxon>Clostridiaceae</taxon>
        <taxon>Anoxynatronum</taxon>
    </lineage>
</organism>
<keyword evidence="12" id="KW-1185">Reference proteome</keyword>
<accession>A0ABU9VVH3</accession>
<evidence type="ECO:0000256" key="7">
    <source>
        <dbReference type="HAMAP-Rule" id="MF_00083"/>
    </source>
</evidence>
<protein>
    <recommendedName>
        <fullName evidence="6 7">Peptidyl-tRNA hydrolase</fullName>
        <shortName evidence="7">Pth</shortName>
        <ecNumber evidence="1 7">3.1.1.29</ecNumber>
    </recommendedName>
</protein>
<feature type="site" description="Discriminates between blocked and unblocked aminoacyl-tRNA" evidence="7">
    <location>
        <position position="9"/>
    </location>
</feature>
<dbReference type="Pfam" id="PF01195">
    <property type="entry name" value="Pept_tRNA_hydro"/>
    <property type="match status" value="1"/>
</dbReference>
<dbReference type="Gene3D" id="3.40.50.1470">
    <property type="entry name" value="Peptidyl-tRNA hydrolase"/>
    <property type="match status" value="1"/>
</dbReference>
<feature type="binding site" evidence="7">
    <location>
        <position position="112"/>
    </location>
    <ligand>
        <name>tRNA</name>
        <dbReference type="ChEBI" id="CHEBI:17843"/>
    </ligand>
</feature>
<evidence type="ECO:0000256" key="3">
    <source>
        <dbReference type="ARBA" id="ARBA00022801"/>
    </source>
</evidence>
<feature type="binding site" evidence="7">
    <location>
        <position position="64"/>
    </location>
    <ligand>
        <name>tRNA</name>
        <dbReference type="ChEBI" id="CHEBI:17843"/>
    </ligand>
</feature>
<gene>
    <name evidence="7 11" type="primary">pth</name>
    <name evidence="11" type="ORF">AAIG11_11835</name>
</gene>
<name>A0ABU9VVH3_9CLOT</name>
<sequence>MIIIAGLGNPGGKYDATRHNIGFHVIDALAAGQQTAVNQKKFKSHFAEIRVGSEKVLLVKPQTYMNLSGESIGHWMRYYQLTPDRLMVVYDDMDFAPGEVRLRQKGSAGSHNGMKSIIQHLGTTEFPRLRVGIGKPLWQDAASFVLARFTPEEIPVMRDAVTTAAEAAQCFVQEGIQMAMNRYNRKPEEPVQEKPANESAQEKEANQP</sequence>
<comment type="subcellular location">
    <subcellularLocation>
        <location evidence="7">Cytoplasm</location>
    </subcellularLocation>
</comment>
<evidence type="ECO:0000313" key="12">
    <source>
        <dbReference type="Proteomes" id="UP001407405"/>
    </source>
</evidence>
<evidence type="ECO:0000256" key="1">
    <source>
        <dbReference type="ARBA" id="ARBA00013260"/>
    </source>
</evidence>
<dbReference type="EC" id="3.1.1.29" evidence="1 7"/>
<evidence type="ECO:0000256" key="4">
    <source>
        <dbReference type="ARBA" id="ARBA00022884"/>
    </source>
</evidence>
<evidence type="ECO:0000256" key="9">
    <source>
        <dbReference type="RuleBase" id="RU004320"/>
    </source>
</evidence>
<dbReference type="HAMAP" id="MF_00083">
    <property type="entry name" value="Pept_tRNA_hydro_bact"/>
    <property type="match status" value="1"/>
</dbReference>
<feature type="region of interest" description="Disordered" evidence="10">
    <location>
        <begin position="184"/>
        <end position="208"/>
    </location>
</feature>
<comment type="similarity">
    <text evidence="5 7 9">Belongs to the PTH family.</text>
</comment>
<comment type="function">
    <text evidence="7">Catalyzes the release of premature peptidyl moieties from peptidyl-tRNA molecules trapped in stalled 50S ribosomal subunits, and thus maintains levels of free tRNAs and 50S ribosomes.</text>
</comment>
<feature type="binding site" evidence="7">
    <location>
        <position position="14"/>
    </location>
    <ligand>
        <name>tRNA</name>
        <dbReference type="ChEBI" id="CHEBI:17843"/>
    </ligand>
</feature>
<comment type="caution">
    <text evidence="11">The sequence shown here is derived from an EMBL/GenBank/DDBJ whole genome shotgun (WGS) entry which is preliminary data.</text>
</comment>
<dbReference type="CDD" id="cd00462">
    <property type="entry name" value="PTH"/>
    <property type="match status" value="1"/>
</dbReference>
<evidence type="ECO:0000256" key="2">
    <source>
        <dbReference type="ARBA" id="ARBA00022555"/>
    </source>
</evidence>
<evidence type="ECO:0000256" key="10">
    <source>
        <dbReference type="SAM" id="MobiDB-lite"/>
    </source>
</evidence>
<dbReference type="GO" id="GO:0004045">
    <property type="term" value="F:peptidyl-tRNA hydrolase activity"/>
    <property type="evidence" value="ECO:0007669"/>
    <property type="project" value="UniProtKB-EC"/>
</dbReference>
<dbReference type="InterPro" id="IPR018171">
    <property type="entry name" value="Pept_tRNA_hydro_CS"/>
</dbReference>
<feature type="site" description="Stabilizes the basic form of H active site to accept a proton" evidence="7">
    <location>
        <position position="91"/>
    </location>
</feature>
<dbReference type="NCBIfam" id="TIGR00447">
    <property type="entry name" value="pth"/>
    <property type="match status" value="1"/>
</dbReference>
<comment type="function">
    <text evidence="7">Hydrolyzes ribosome-free peptidyl-tRNAs (with 1 or more amino acids incorporated), which drop off the ribosome during protein synthesis, or as a result of ribosome stalling.</text>
</comment>
<feature type="compositionally biased region" description="Basic and acidic residues" evidence="10">
    <location>
        <begin position="185"/>
        <end position="208"/>
    </location>
</feature>
<keyword evidence="7" id="KW-0963">Cytoplasm</keyword>
<dbReference type="EMBL" id="JBCITM010000012">
    <property type="protein sequence ID" value="MEN1761172.1"/>
    <property type="molecule type" value="Genomic_DNA"/>
</dbReference>
<feature type="active site" description="Proton acceptor" evidence="7">
    <location>
        <position position="19"/>
    </location>
</feature>
<keyword evidence="4 7" id="KW-0694">RNA-binding</keyword>
<keyword evidence="2 7" id="KW-0820">tRNA-binding</keyword>
<dbReference type="Proteomes" id="UP001407405">
    <property type="component" value="Unassembled WGS sequence"/>
</dbReference>
<comment type="subunit">
    <text evidence="7">Monomer.</text>
</comment>
<dbReference type="PROSITE" id="PS01196">
    <property type="entry name" value="PEPT_TRNA_HYDROL_2"/>
    <property type="match status" value="1"/>
</dbReference>
<dbReference type="PROSITE" id="PS01195">
    <property type="entry name" value="PEPT_TRNA_HYDROL_1"/>
    <property type="match status" value="1"/>
</dbReference>
<dbReference type="PANTHER" id="PTHR17224:SF1">
    <property type="entry name" value="PEPTIDYL-TRNA HYDROLASE"/>
    <property type="match status" value="1"/>
</dbReference>
<keyword evidence="3 7" id="KW-0378">Hydrolase</keyword>
<dbReference type="InterPro" id="IPR036416">
    <property type="entry name" value="Pept_tRNA_hydro_sf"/>
</dbReference>
<dbReference type="PANTHER" id="PTHR17224">
    <property type="entry name" value="PEPTIDYL-TRNA HYDROLASE"/>
    <property type="match status" value="1"/>
</dbReference>
<evidence type="ECO:0000256" key="8">
    <source>
        <dbReference type="RuleBase" id="RU000673"/>
    </source>
</evidence>